<evidence type="ECO:0000313" key="3">
    <source>
        <dbReference type="EMBL" id="PUA79515.1"/>
    </source>
</evidence>
<dbReference type="PANTHER" id="PTHR11820">
    <property type="entry name" value="ACYLPYRUVASE"/>
    <property type="match status" value="1"/>
</dbReference>
<dbReference type="SUPFAM" id="SSF56529">
    <property type="entry name" value="FAH"/>
    <property type="match status" value="1"/>
</dbReference>
<dbReference type="Pfam" id="PF01557">
    <property type="entry name" value="FAA_hydrolase"/>
    <property type="match status" value="1"/>
</dbReference>
<dbReference type="AlphaFoldDB" id="A0A2R7YSY8"/>
<reference evidence="3 4" key="1">
    <citation type="submission" date="2018-03" db="EMBL/GenBank/DDBJ databases">
        <authorList>
            <person name="Keele B.F."/>
        </authorList>
    </citation>
    <scope>NUCLEOTIDE SEQUENCE [LARGE SCALE GENOMIC DNA]</scope>
    <source>
        <strain evidence="3 4">IB-3</strain>
    </source>
</reference>
<dbReference type="Proteomes" id="UP000244867">
    <property type="component" value="Unassembled WGS sequence"/>
</dbReference>
<keyword evidence="3" id="KW-0378">Hydrolase</keyword>
<protein>
    <submittedName>
        <fullName evidence="3">Fumarylacetoacetate hydrolase</fullName>
    </submittedName>
</protein>
<evidence type="ECO:0000313" key="4">
    <source>
        <dbReference type="Proteomes" id="UP000244867"/>
    </source>
</evidence>
<dbReference type="GO" id="GO:0016787">
    <property type="term" value="F:hydrolase activity"/>
    <property type="evidence" value="ECO:0007669"/>
    <property type="project" value="UniProtKB-KW"/>
</dbReference>
<dbReference type="GO" id="GO:0046872">
    <property type="term" value="F:metal ion binding"/>
    <property type="evidence" value="ECO:0007669"/>
    <property type="project" value="UniProtKB-KW"/>
</dbReference>
<dbReference type="InterPro" id="IPR011234">
    <property type="entry name" value="Fumarylacetoacetase-like_C"/>
</dbReference>
<dbReference type="PANTHER" id="PTHR11820:SF112">
    <property type="entry name" value="FUMARYLACETOACETATE HYDROLASE FAMILY PROTEIN (AFU_ORTHOLOGUE AFUA_1G02370)-RELATED"/>
    <property type="match status" value="1"/>
</dbReference>
<comment type="caution">
    <text evidence="3">The sequence shown here is derived from an EMBL/GenBank/DDBJ whole genome shotgun (WGS) entry which is preliminary data.</text>
</comment>
<proteinExistence type="predicted"/>
<dbReference type="InterPro" id="IPR036663">
    <property type="entry name" value="Fumarylacetoacetase_C_sf"/>
</dbReference>
<accession>A0A2R7YSY8</accession>
<dbReference type="OrthoDB" id="9805307at2"/>
<keyword evidence="1" id="KW-0479">Metal-binding</keyword>
<evidence type="ECO:0000256" key="1">
    <source>
        <dbReference type="ARBA" id="ARBA00022723"/>
    </source>
</evidence>
<name>A0A2R7YSY8_9ACTN</name>
<sequence>MRIANLSGRLVLVTESGAVDVEEASQGQFGSDPTAIYRRWDDFVAWAWSTDLPPGTPFDDKDLGSPVPEPGQVFAIGLNYKEHALESGITDFPVEPPVFTKFRSSITGPYGELELPTATVDWEAELVVVIGTEARFVSAENAWDHVAGLTIAQDFSERTRQLVPPVPQFSIGKSFPGFTPIGPVVVTLDEFEKAGLDRADLEIGCSLDGEQVQKGRTNDLIFSVPVLIERLSAVLPLQPGDIILTGTPSGVGGGMKPPRFLQVGEEVVTWIEGIGELRQKCVAGRPHTTASAS</sequence>
<dbReference type="Gene3D" id="3.90.850.10">
    <property type="entry name" value="Fumarylacetoacetase-like, C-terminal domain"/>
    <property type="match status" value="1"/>
</dbReference>
<dbReference type="EMBL" id="PYXZ01000010">
    <property type="protein sequence ID" value="PUA79515.1"/>
    <property type="molecule type" value="Genomic_DNA"/>
</dbReference>
<keyword evidence="4" id="KW-1185">Reference proteome</keyword>
<dbReference type="RefSeq" id="WP_108346085.1">
    <property type="nucleotide sequence ID" value="NZ_PYXZ01000010.1"/>
</dbReference>
<feature type="domain" description="Fumarylacetoacetase-like C-terminal" evidence="2">
    <location>
        <begin position="73"/>
        <end position="280"/>
    </location>
</feature>
<evidence type="ECO:0000259" key="2">
    <source>
        <dbReference type="Pfam" id="PF01557"/>
    </source>
</evidence>
<gene>
    <name evidence="3" type="ORF">C7S10_19310</name>
</gene>
<organism evidence="3 4">
    <name type="scientific">Nocardioides currus</name>
    <dbReference type="NCBI Taxonomy" id="2133958"/>
    <lineage>
        <taxon>Bacteria</taxon>
        <taxon>Bacillati</taxon>
        <taxon>Actinomycetota</taxon>
        <taxon>Actinomycetes</taxon>
        <taxon>Propionibacteriales</taxon>
        <taxon>Nocardioidaceae</taxon>
        <taxon>Nocardioides</taxon>
    </lineage>
</organism>